<organism evidence="3 4">
    <name type="scientific">Snodgrassella alvi</name>
    <dbReference type="NCBI Taxonomy" id="1196083"/>
    <lineage>
        <taxon>Bacteria</taxon>
        <taxon>Pseudomonadati</taxon>
        <taxon>Pseudomonadota</taxon>
        <taxon>Betaproteobacteria</taxon>
        <taxon>Neisseriales</taxon>
        <taxon>Neisseriaceae</taxon>
        <taxon>Snodgrassella</taxon>
    </lineage>
</organism>
<keyword evidence="2" id="KW-1133">Transmembrane helix</keyword>
<name>A0A2N9Y1P1_9NEIS</name>
<keyword evidence="2" id="KW-0472">Membrane</keyword>
<keyword evidence="2" id="KW-0812">Transmembrane</keyword>
<gene>
    <name evidence="3" type="ORF">BHC47_01480</name>
</gene>
<evidence type="ECO:0000313" key="3">
    <source>
        <dbReference type="EMBL" id="PIT60561.1"/>
    </source>
</evidence>
<feature type="transmembrane region" description="Helical" evidence="2">
    <location>
        <begin position="5"/>
        <end position="26"/>
    </location>
</feature>
<reference evidence="3 4" key="1">
    <citation type="journal article" date="2017" name="MBio">
        <title>Type VI secretion-mediated competition in the bee gut microbiome.</title>
        <authorList>
            <person name="Steele M.I."/>
            <person name="Kwong W.K."/>
            <person name="Powell J.E."/>
            <person name="Whiteley M."/>
            <person name="Moran N.A."/>
        </authorList>
    </citation>
    <scope>NUCLEOTIDE SEQUENCE [LARGE SCALE GENOMIC DNA]</scope>
    <source>
        <strain evidence="3 4">PEB0171</strain>
    </source>
</reference>
<sequence length="80" mass="9250">MKKLIIMHICTSLMFVIFLGIGFFLYNKDQQLTIYSKTFFILGAIMAIAEMPLTFKLTKMKQENQQKSETTTDFTSLGKK</sequence>
<feature type="transmembrane region" description="Helical" evidence="2">
    <location>
        <begin position="38"/>
        <end position="58"/>
    </location>
</feature>
<proteinExistence type="predicted"/>
<dbReference type="RefSeq" id="WP_100117179.1">
    <property type="nucleotide sequence ID" value="NZ_MEIV01000077.1"/>
</dbReference>
<evidence type="ECO:0000256" key="2">
    <source>
        <dbReference type="SAM" id="Phobius"/>
    </source>
</evidence>
<protein>
    <submittedName>
        <fullName evidence="3">Uncharacterized protein</fullName>
    </submittedName>
</protein>
<feature type="region of interest" description="Disordered" evidence="1">
    <location>
        <begin position="61"/>
        <end position="80"/>
    </location>
</feature>
<comment type="caution">
    <text evidence="3">The sequence shown here is derived from an EMBL/GenBank/DDBJ whole genome shotgun (WGS) entry which is preliminary data.</text>
</comment>
<evidence type="ECO:0000256" key="1">
    <source>
        <dbReference type="SAM" id="MobiDB-lite"/>
    </source>
</evidence>
<accession>A0A2N9Y1P1</accession>
<dbReference type="AlphaFoldDB" id="A0A2N9Y1P1"/>
<dbReference type="Proteomes" id="UP000231094">
    <property type="component" value="Unassembled WGS sequence"/>
</dbReference>
<feature type="compositionally biased region" description="Polar residues" evidence="1">
    <location>
        <begin position="67"/>
        <end position="80"/>
    </location>
</feature>
<dbReference type="EMBL" id="MEIV01000077">
    <property type="protein sequence ID" value="PIT60561.1"/>
    <property type="molecule type" value="Genomic_DNA"/>
</dbReference>
<evidence type="ECO:0000313" key="4">
    <source>
        <dbReference type="Proteomes" id="UP000231094"/>
    </source>
</evidence>